<feature type="compositionally biased region" description="Basic and acidic residues" evidence="2">
    <location>
        <begin position="518"/>
        <end position="547"/>
    </location>
</feature>
<sequence length="717" mass="81089">MHGINKRGLETAWSSQGLRVKRAILAGRRAGPSTPVPSWKVFHNQLYDGIAAAAAAHAAAGRPTPVSARKLAASLWELQDHPLPACLCSQHWLKGISDNSSPRSQADSYFSPRSCKFAYQQYVKAGAENGKRGGNFGKHLAAMHTHVHHGEKSDGPDHHVASASIQLEGQRHQVSSACSNRSNHRKYDGKVGENSTTTSRELLKVLSRIRILEEQHTSSLTLTATLRTELEQARARVQDLEQTQKASRREVETIMKKIADEKASWKAKEQEKMQERIASGLQAVKDELEEERKMRRRLEMSNRKMNKEIVEANMAAAKALQELENERKSRQLMEDVCDELAREIGDDKHEREELKRETERVRDELEEERRMLQLAEVWREERVQMKLTEAKVALEEKSAALDVMRAELEAFLRAQIGDARSPATQEAQILRNVVTAMHPRGLVASFPPIALNQAASPDNDLYTMDLSTEDQMTGDEAREGRYWGNPLDSQDIGSRWEDSEGDMVEVNCEAGSSSYARDSAHVARRDSQEWHAADTNHGESDYVSESHDSDEDEDPRQGDCAESHWNSHHEDDHYRSNGGIVHAQDPEDSVDEYAHIDEDIVALSRPNGHHVEKGMWREEAYVDAQPNGSALRRDEDDLNQQHHSSRHLSNGHASHLMGASSPQHRARQHSQSPDKANNTHIIRGMKGHMEWPRNNIDVVMRSKLLESNLERQQLRHR</sequence>
<organism evidence="3">
    <name type="scientific">Physcomitrium patens</name>
    <name type="common">Spreading-leaved earth moss</name>
    <name type="synonym">Physcomitrella patens</name>
    <dbReference type="NCBI Taxonomy" id="3218"/>
    <lineage>
        <taxon>Eukaryota</taxon>
        <taxon>Viridiplantae</taxon>
        <taxon>Streptophyta</taxon>
        <taxon>Embryophyta</taxon>
        <taxon>Bryophyta</taxon>
        <taxon>Bryophytina</taxon>
        <taxon>Bryopsida</taxon>
        <taxon>Funariidae</taxon>
        <taxon>Funariales</taxon>
        <taxon>Funariaceae</taxon>
        <taxon>Physcomitrium</taxon>
    </lineage>
</organism>
<name>A0A2K1K3F1_PHYPA</name>
<proteinExistence type="predicted"/>
<reference evidence="3 5" key="2">
    <citation type="journal article" date="2018" name="Plant J.">
        <title>The Physcomitrella patens chromosome-scale assembly reveals moss genome structure and evolution.</title>
        <authorList>
            <person name="Lang D."/>
            <person name="Ullrich K.K."/>
            <person name="Murat F."/>
            <person name="Fuchs J."/>
            <person name="Jenkins J."/>
            <person name="Haas F.B."/>
            <person name="Piednoel M."/>
            <person name="Gundlach H."/>
            <person name="Van Bel M."/>
            <person name="Meyberg R."/>
            <person name="Vives C."/>
            <person name="Morata J."/>
            <person name="Symeonidi A."/>
            <person name="Hiss M."/>
            <person name="Muchero W."/>
            <person name="Kamisugi Y."/>
            <person name="Saleh O."/>
            <person name="Blanc G."/>
            <person name="Decker E.L."/>
            <person name="van Gessel N."/>
            <person name="Grimwood J."/>
            <person name="Hayes R.D."/>
            <person name="Graham S.W."/>
            <person name="Gunter L.E."/>
            <person name="McDaniel S.F."/>
            <person name="Hoernstein S.N.W."/>
            <person name="Larsson A."/>
            <person name="Li F.W."/>
            <person name="Perroud P.F."/>
            <person name="Phillips J."/>
            <person name="Ranjan P."/>
            <person name="Rokshar D.S."/>
            <person name="Rothfels C.J."/>
            <person name="Schneider L."/>
            <person name="Shu S."/>
            <person name="Stevenson D.W."/>
            <person name="Thummler F."/>
            <person name="Tillich M."/>
            <person name="Villarreal Aguilar J.C."/>
            <person name="Widiez T."/>
            <person name="Wong G.K."/>
            <person name="Wymore A."/>
            <person name="Zhang Y."/>
            <person name="Zimmer A.D."/>
            <person name="Quatrano R.S."/>
            <person name="Mayer K.F.X."/>
            <person name="Goodstein D."/>
            <person name="Casacuberta J.M."/>
            <person name="Vandepoele K."/>
            <person name="Reski R."/>
            <person name="Cuming A.C."/>
            <person name="Tuskan G.A."/>
            <person name="Maumus F."/>
            <person name="Salse J."/>
            <person name="Schmutz J."/>
            <person name="Rensing S.A."/>
        </authorList>
    </citation>
    <scope>NUCLEOTIDE SEQUENCE [LARGE SCALE GENOMIC DNA]</scope>
    <source>
        <strain evidence="4 5">cv. Gransden 2004</strain>
    </source>
</reference>
<evidence type="ECO:0000313" key="3">
    <source>
        <dbReference type="EMBL" id="PNR48300.1"/>
    </source>
</evidence>
<accession>A0A2K1K3F1</accession>
<reference evidence="3 5" key="1">
    <citation type="journal article" date="2008" name="Science">
        <title>The Physcomitrella genome reveals evolutionary insights into the conquest of land by plants.</title>
        <authorList>
            <person name="Rensing S."/>
            <person name="Lang D."/>
            <person name="Zimmer A."/>
            <person name="Terry A."/>
            <person name="Salamov A."/>
            <person name="Shapiro H."/>
            <person name="Nishiyama T."/>
            <person name="Perroud P.-F."/>
            <person name="Lindquist E."/>
            <person name="Kamisugi Y."/>
            <person name="Tanahashi T."/>
            <person name="Sakakibara K."/>
            <person name="Fujita T."/>
            <person name="Oishi K."/>
            <person name="Shin-I T."/>
            <person name="Kuroki Y."/>
            <person name="Toyoda A."/>
            <person name="Suzuki Y."/>
            <person name="Hashimoto A."/>
            <person name="Yamaguchi K."/>
            <person name="Sugano A."/>
            <person name="Kohara Y."/>
            <person name="Fujiyama A."/>
            <person name="Anterola A."/>
            <person name="Aoki S."/>
            <person name="Ashton N."/>
            <person name="Barbazuk W.B."/>
            <person name="Barker E."/>
            <person name="Bennetzen J."/>
            <person name="Bezanilla M."/>
            <person name="Blankenship R."/>
            <person name="Cho S.H."/>
            <person name="Dutcher S."/>
            <person name="Estelle M."/>
            <person name="Fawcett J.A."/>
            <person name="Gundlach H."/>
            <person name="Hanada K."/>
            <person name="Heyl A."/>
            <person name="Hicks K.A."/>
            <person name="Hugh J."/>
            <person name="Lohr M."/>
            <person name="Mayer K."/>
            <person name="Melkozernov A."/>
            <person name="Murata T."/>
            <person name="Nelson D."/>
            <person name="Pils B."/>
            <person name="Prigge M."/>
            <person name="Reiss B."/>
            <person name="Renner T."/>
            <person name="Rombauts S."/>
            <person name="Rushton P."/>
            <person name="Sanderfoot A."/>
            <person name="Schween G."/>
            <person name="Shiu S.-H."/>
            <person name="Stueber K."/>
            <person name="Theodoulou F.L."/>
            <person name="Tu H."/>
            <person name="Van de Peer Y."/>
            <person name="Verrier P.J."/>
            <person name="Waters E."/>
            <person name="Wood A."/>
            <person name="Yang L."/>
            <person name="Cove D."/>
            <person name="Cuming A."/>
            <person name="Hasebe M."/>
            <person name="Lucas S."/>
            <person name="Mishler D.B."/>
            <person name="Reski R."/>
            <person name="Grigoriev I."/>
            <person name="Quatrano R.S."/>
            <person name="Boore J.L."/>
        </authorList>
    </citation>
    <scope>NUCLEOTIDE SEQUENCE [LARGE SCALE GENOMIC DNA]</scope>
    <source>
        <strain evidence="4 5">cv. Gransden 2004</strain>
    </source>
</reference>
<dbReference type="KEGG" id="ppp:112286872"/>
<dbReference type="OrthoDB" id="691984at2759"/>
<dbReference type="RefSeq" id="XP_024384985.1">
    <property type="nucleotide sequence ID" value="XM_024529217.2"/>
</dbReference>
<keyword evidence="1" id="KW-0175">Coiled coil</keyword>
<dbReference type="GeneID" id="112286872"/>
<feature type="coiled-coil region" evidence="1">
    <location>
        <begin position="281"/>
        <end position="407"/>
    </location>
</feature>
<dbReference type="InterPro" id="IPR043424">
    <property type="entry name" value="BLT-like"/>
</dbReference>
<feature type="region of interest" description="Disordered" evidence="2">
    <location>
        <begin position="176"/>
        <end position="195"/>
    </location>
</feature>
<reference evidence="4" key="3">
    <citation type="submission" date="2020-12" db="UniProtKB">
        <authorList>
            <consortium name="EnsemblPlants"/>
        </authorList>
    </citation>
    <scope>IDENTIFICATION</scope>
</reference>
<dbReference type="FunCoup" id="A0A2K1K3F1">
    <property type="interactions" value="816"/>
</dbReference>
<keyword evidence="5" id="KW-1185">Reference proteome</keyword>
<dbReference type="EnsemblPlants" id="Pp3c9_16460V3.1">
    <property type="protein sequence ID" value="Pp3c9_16460V3.1"/>
    <property type="gene ID" value="Pp3c9_16460"/>
</dbReference>
<feature type="compositionally biased region" description="Polar residues" evidence="2">
    <location>
        <begin position="669"/>
        <end position="679"/>
    </location>
</feature>
<dbReference type="AlphaFoldDB" id="A0A2K1K3F1"/>
<evidence type="ECO:0000313" key="4">
    <source>
        <dbReference type="EnsemblPlants" id="Pp3c9_16460V3.1"/>
    </source>
</evidence>
<dbReference type="PaxDb" id="3218-PP1S78_111V6.1"/>
<feature type="region of interest" description="Disordered" evidence="2">
    <location>
        <begin position="472"/>
        <end position="495"/>
    </location>
</feature>
<dbReference type="PANTHER" id="PTHR31071:SF2">
    <property type="entry name" value="ACTIN CYTOSKELETON-REGULATORY COMPLEX PAN-LIKE PROTEIN"/>
    <property type="match status" value="1"/>
</dbReference>
<dbReference type="STRING" id="3218.A0A2K1K3F1"/>
<feature type="region of interest" description="Disordered" evidence="2">
    <location>
        <begin position="624"/>
        <end position="679"/>
    </location>
</feature>
<evidence type="ECO:0000256" key="1">
    <source>
        <dbReference type="SAM" id="Coils"/>
    </source>
</evidence>
<dbReference type="OMA" id="WNSHHED"/>
<protein>
    <submittedName>
        <fullName evidence="3 4">Uncharacterized protein</fullName>
    </submittedName>
</protein>
<dbReference type="Gramene" id="Pp3c9_16460V3.2">
    <property type="protein sequence ID" value="Pp3c9_16460V3.2"/>
    <property type="gene ID" value="Pp3c9_16460"/>
</dbReference>
<feature type="coiled-coil region" evidence="1">
    <location>
        <begin position="223"/>
        <end position="257"/>
    </location>
</feature>
<dbReference type="Gramene" id="Pp3c9_16460V3.1">
    <property type="protein sequence ID" value="Pp3c9_16460V3.1"/>
    <property type="gene ID" value="Pp3c9_16460"/>
</dbReference>
<dbReference type="PANTHER" id="PTHR31071">
    <property type="entry name" value="GB|AAF24581.1"/>
    <property type="match status" value="1"/>
</dbReference>
<feature type="compositionally biased region" description="Basic and acidic residues" evidence="2">
    <location>
        <begin position="555"/>
        <end position="575"/>
    </location>
</feature>
<dbReference type="Proteomes" id="UP000006727">
    <property type="component" value="Chromosome 9"/>
</dbReference>
<evidence type="ECO:0000313" key="5">
    <source>
        <dbReference type="Proteomes" id="UP000006727"/>
    </source>
</evidence>
<feature type="region of interest" description="Disordered" evidence="2">
    <location>
        <begin position="514"/>
        <end position="584"/>
    </location>
</feature>
<evidence type="ECO:0000256" key="2">
    <source>
        <dbReference type="SAM" id="MobiDB-lite"/>
    </source>
</evidence>
<dbReference type="EMBL" id="ABEU02000009">
    <property type="protein sequence ID" value="PNR48300.1"/>
    <property type="molecule type" value="Genomic_DNA"/>
</dbReference>
<gene>
    <name evidence="4" type="primary">LOC112286872</name>
    <name evidence="3" type="ORF">PHYPA_012776</name>
</gene>
<dbReference type="EnsemblPlants" id="Pp3c9_16460V3.2">
    <property type="protein sequence ID" value="Pp3c9_16460V3.2"/>
    <property type="gene ID" value="Pp3c9_16460"/>
</dbReference>